<name>A0ABP1Q0W4_9HEXA</name>
<feature type="domain" description="Ig-like" evidence="8">
    <location>
        <begin position="248"/>
        <end position="348"/>
    </location>
</feature>
<feature type="region of interest" description="Disordered" evidence="6">
    <location>
        <begin position="128"/>
        <end position="147"/>
    </location>
</feature>
<feature type="compositionally biased region" description="Basic residues" evidence="6">
    <location>
        <begin position="21"/>
        <end position="37"/>
    </location>
</feature>
<evidence type="ECO:0000313" key="10">
    <source>
        <dbReference type="Proteomes" id="UP001642540"/>
    </source>
</evidence>
<feature type="region of interest" description="Disordered" evidence="6">
    <location>
        <begin position="884"/>
        <end position="1034"/>
    </location>
</feature>
<evidence type="ECO:0000256" key="2">
    <source>
        <dbReference type="ARBA" id="ARBA00023136"/>
    </source>
</evidence>
<keyword evidence="3" id="KW-1015">Disulfide bond</keyword>
<dbReference type="PROSITE" id="PS50835">
    <property type="entry name" value="IG_LIKE"/>
    <property type="match status" value="5"/>
</dbReference>
<dbReference type="SMART" id="SM00408">
    <property type="entry name" value="IGc2"/>
    <property type="match status" value="5"/>
</dbReference>
<evidence type="ECO:0000259" key="8">
    <source>
        <dbReference type="PROSITE" id="PS50835"/>
    </source>
</evidence>
<comment type="caution">
    <text evidence="9">The sequence shown here is derived from an EMBL/GenBank/DDBJ whole genome shotgun (WGS) entry which is preliminary data.</text>
</comment>
<feature type="compositionally biased region" description="Polar residues" evidence="6">
    <location>
        <begin position="8"/>
        <end position="20"/>
    </location>
</feature>
<feature type="compositionally biased region" description="Basic residues" evidence="6">
    <location>
        <begin position="921"/>
        <end position="937"/>
    </location>
</feature>
<dbReference type="PANTHER" id="PTHR11640:SF31">
    <property type="entry name" value="IRREGULAR CHIASM C-ROUGHEST PROTEIN-RELATED"/>
    <property type="match status" value="1"/>
</dbReference>
<dbReference type="Proteomes" id="UP001642540">
    <property type="component" value="Unassembled WGS sequence"/>
</dbReference>
<sequence>MAEEIMGSRTSGMSANATSPSHHHPHHHHQHHHHRRVLSTGEKTSESSSLAGSSSPQEKLGVVGGIVEDPLQLLFNRCMSSSSVSTTGGTINNESNIMSTRLTPTYSCSFDHWSETATVLVPAVVAPTTPHDNHDHEKKNVINGNMSRNCSKRLSSQQLQLDDDDHHHHHHRSCDKMEEQRDWIRTPSSNNNKLLLCPNFLRRKTKRLMGSPAKHLVTLGLWWLTLHILWASFSSTSLLAAAESTKAPQHFRRTPDNQTATVGDRVTLACSVENKAGILQWTRDGFGLGTDRYLEGYDRYSMKVSEDEGDFTLEIYPITLEDDAIFQCQVGPGADGSRELRSANAKLTVEVPTSPPEIIHGDLLQTTEDKEVQLECISRGGKPAAEITWIDGNGHEVKTGVESIKEPLDDGKRFNTRSILRFRPTKEHHNKTFTCQAHNRPAKEVMSTHIRLEVKYAPKVTVKIQSPLIQEYDNVRVSCRAEANPPEISYRWFLSDKVLAGDHGAVLLLPNVTRKYHDAIIKCEVQNAVGRSQESETLSVVYGPVFRNRPRDVQADLGTSVTLSCDVDGNPPPIIVWIYEPTRAVVHDRANYTTTLTQDTQGKYVCQAHVPRFPTISAEATIHLKGPPSVVSQRVQFGVEGDTVRLECLAKSIPLPDKVTWTHLGREIDSHDSDYSVLEDNMPNGKRSVLVIRSSQEKDFGPYNCTVTNSYGTHIMEIFLMKQKSGQLVIILTCVIGGVVIIVALTMITLLCQKKSKKPVLMEVDGVEKQTKQSDRSSNDSDLKVEIRTASSLSNIPEHDSEHWDEGSDAMKNESIYRYSDYIDPVFPPKHDGHNNNGYVPYVDYTRDYNPPLTRNSIYNGQAGALQSPPQYLNNVDPRYSATYGNPYLRTSNTSLPPPHSGVGGNHSPNSGSHPLAHSVSGHHNHLNNHLHNHSNHHTPTSSNHISHNHISTPTSTSNGGIHHGGSGGGSPLVPGSTSPMSHSQGNTLSNSTNPYGMRNGAVPQVSRAPSTPSPQYIVPSQPQLKPGTLATHV</sequence>
<evidence type="ECO:0000256" key="6">
    <source>
        <dbReference type="SAM" id="MobiDB-lite"/>
    </source>
</evidence>
<feature type="compositionally biased region" description="Basic and acidic residues" evidence="6">
    <location>
        <begin position="131"/>
        <end position="140"/>
    </location>
</feature>
<accession>A0ABP1Q0W4</accession>
<keyword evidence="10" id="KW-1185">Reference proteome</keyword>
<evidence type="ECO:0000256" key="4">
    <source>
        <dbReference type="ARBA" id="ARBA00023180"/>
    </source>
</evidence>
<dbReference type="Gene3D" id="2.60.40.10">
    <property type="entry name" value="Immunoglobulins"/>
    <property type="match status" value="5"/>
</dbReference>
<keyword evidence="7" id="KW-0812">Transmembrane</keyword>
<dbReference type="InterPro" id="IPR013162">
    <property type="entry name" value="CD80_C2-set"/>
</dbReference>
<proteinExistence type="predicted"/>
<dbReference type="InterPro" id="IPR003599">
    <property type="entry name" value="Ig_sub"/>
</dbReference>
<feature type="compositionally biased region" description="Gly residues" evidence="6">
    <location>
        <begin position="962"/>
        <end position="971"/>
    </location>
</feature>
<dbReference type="InterPro" id="IPR007110">
    <property type="entry name" value="Ig-like_dom"/>
</dbReference>
<feature type="domain" description="Ig-like" evidence="8">
    <location>
        <begin position="458"/>
        <end position="539"/>
    </location>
</feature>
<dbReference type="SUPFAM" id="SSF48726">
    <property type="entry name" value="Immunoglobulin"/>
    <property type="match status" value="4"/>
</dbReference>
<dbReference type="InterPro" id="IPR013098">
    <property type="entry name" value="Ig_I-set"/>
</dbReference>
<feature type="compositionally biased region" description="Low complexity" evidence="6">
    <location>
        <begin position="938"/>
        <end position="961"/>
    </location>
</feature>
<evidence type="ECO:0000313" key="9">
    <source>
        <dbReference type="EMBL" id="CAL8080603.1"/>
    </source>
</evidence>
<keyword evidence="5" id="KW-0393">Immunoglobulin domain</keyword>
<feature type="compositionally biased region" description="Polar residues" evidence="6">
    <location>
        <begin position="1008"/>
        <end position="1024"/>
    </location>
</feature>
<dbReference type="InterPro" id="IPR003598">
    <property type="entry name" value="Ig_sub2"/>
</dbReference>
<dbReference type="SMART" id="SM00409">
    <property type="entry name" value="IG"/>
    <property type="match status" value="5"/>
</dbReference>
<dbReference type="InterPro" id="IPR013783">
    <property type="entry name" value="Ig-like_fold"/>
</dbReference>
<dbReference type="InterPro" id="IPR036179">
    <property type="entry name" value="Ig-like_dom_sf"/>
</dbReference>
<comment type="subcellular location">
    <subcellularLocation>
        <location evidence="1">Membrane</location>
        <topology evidence="1">Single-pass type I membrane protein</topology>
    </subcellularLocation>
</comment>
<feature type="compositionally biased region" description="Low complexity" evidence="6">
    <location>
        <begin position="46"/>
        <end position="55"/>
    </location>
</feature>
<reference evidence="9 10" key="1">
    <citation type="submission" date="2024-08" db="EMBL/GenBank/DDBJ databases">
        <authorList>
            <person name="Cucini C."/>
            <person name="Frati F."/>
        </authorList>
    </citation>
    <scope>NUCLEOTIDE SEQUENCE [LARGE SCALE GENOMIC DNA]</scope>
</reference>
<protein>
    <recommendedName>
        <fullName evidence="8">Ig-like domain-containing protein</fullName>
    </recommendedName>
</protein>
<evidence type="ECO:0000256" key="3">
    <source>
        <dbReference type="ARBA" id="ARBA00023157"/>
    </source>
</evidence>
<dbReference type="PANTHER" id="PTHR11640">
    <property type="entry name" value="NEPHRIN"/>
    <property type="match status" value="1"/>
</dbReference>
<evidence type="ECO:0000256" key="7">
    <source>
        <dbReference type="SAM" id="Phobius"/>
    </source>
</evidence>
<evidence type="ECO:0000256" key="1">
    <source>
        <dbReference type="ARBA" id="ARBA00004479"/>
    </source>
</evidence>
<dbReference type="InterPro" id="IPR051275">
    <property type="entry name" value="Cell_adhesion_signaling"/>
</dbReference>
<dbReference type="Pfam" id="PF07679">
    <property type="entry name" value="I-set"/>
    <property type="match status" value="1"/>
</dbReference>
<gene>
    <name evidence="9" type="ORF">ODALV1_LOCUS4689</name>
</gene>
<keyword evidence="4" id="KW-0325">Glycoprotein</keyword>
<feature type="region of interest" description="Disordered" evidence="6">
    <location>
        <begin position="1"/>
        <end position="59"/>
    </location>
</feature>
<feature type="domain" description="Ig-like" evidence="8">
    <location>
        <begin position="627"/>
        <end position="710"/>
    </location>
</feature>
<feature type="region of interest" description="Disordered" evidence="6">
    <location>
        <begin position="789"/>
        <end position="808"/>
    </location>
</feature>
<keyword evidence="7" id="KW-1133">Transmembrane helix</keyword>
<evidence type="ECO:0000256" key="5">
    <source>
        <dbReference type="ARBA" id="ARBA00023319"/>
    </source>
</evidence>
<feature type="compositionally biased region" description="Polar residues" evidence="6">
    <location>
        <begin position="981"/>
        <end position="995"/>
    </location>
</feature>
<dbReference type="EMBL" id="CAXLJM020000014">
    <property type="protein sequence ID" value="CAL8080603.1"/>
    <property type="molecule type" value="Genomic_DNA"/>
</dbReference>
<dbReference type="Pfam" id="PF13927">
    <property type="entry name" value="Ig_3"/>
    <property type="match status" value="2"/>
</dbReference>
<feature type="domain" description="Ig-like" evidence="8">
    <location>
        <begin position="356"/>
        <end position="453"/>
    </location>
</feature>
<organism evidence="9 10">
    <name type="scientific">Orchesella dallaii</name>
    <dbReference type="NCBI Taxonomy" id="48710"/>
    <lineage>
        <taxon>Eukaryota</taxon>
        <taxon>Metazoa</taxon>
        <taxon>Ecdysozoa</taxon>
        <taxon>Arthropoda</taxon>
        <taxon>Hexapoda</taxon>
        <taxon>Collembola</taxon>
        <taxon>Entomobryomorpha</taxon>
        <taxon>Entomobryoidea</taxon>
        <taxon>Orchesellidae</taxon>
        <taxon>Orchesellinae</taxon>
        <taxon>Orchesella</taxon>
    </lineage>
</organism>
<keyword evidence="2 7" id="KW-0472">Membrane</keyword>
<feature type="transmembrane region" description="Helical" evidence="7">
    <location>
        <begin position="728"/>
        <end position="752"/>
    </location>
</feature>
<feature type="domain" description="Ig-like" evidence="8">
    <location>
        <begin position="544"/>
        <end position="623"/>
    </location>
</feature>
<feature type="compositionally biased region" description="Basic and acidic residues" evidence="6">
    <location>
        <begin position="797"/>
        <end position="808"/>
    </location>
</feature>
<dbReference type="Pfam" id="PF08205">
    <property type="entry name" value="C2-set_2"/>
    <property type="match status" value="1"/>
</dbReference>